<comment type="caution">
    <text evidence="5">The sequence shown here is derived from an EMBL/GenBank/DDBJ whole genome shotgun (WGS) entry which is preliminary data.</text>
</comment>
<dbReference type="OrthoDB" id="5979581at2759"/>
<feature type="domain" description="Protein kinase" evidence="4">
    <location>
        <begin position="14"/>
        <end position="341"/>
    </location>
</feature>
<sequence length="349" mass="39261">MYSVTSPNISRTLRSLARTMPSVASGDVLQGARWNYPLIEPLKGDHTHDSDVFKAKVVSRKDARVVSEVPEWALIKKASNYEHAAKDLQREVEIYGLPGVASAGCFREMYEQIDDSTIALEWLDTTLAEVKYHPDMRIYRIIKSVLTAAFTSCVVLEDRKYVNTDYKPANILLSNINTDRVIAKVGDLGLVVPIGELFHAQPYAMRAPEVFLGKACTEPSQVWAVAAMLLCWIKPGVLGAWGCPFPVINNAWSMAKIQRLFPHWEIPTLEIAEDPNLKVAVKRAQSLSEKVPELQAILPFDDETKKVDMPQQLRDLLRFILVPDPEKRPSASSVLASRQFRDFKHYVSV</sequence>
<evidence type="ECO:0000256" key="1">
    <source>
        <dbReference type="ARBA" id="ARBA00022527"/>
    </source>
</evidence>
<dbReference type="SUPFAM" id="SSF56112">
    <property type="entry name" value="Protein kinase-like (PK-like)"/>
    <property type="match status" value="1"/>
</dbReference>
<dbReference type="Gene3D" id="1.10.510.10">
    <property type="entry name" value="Transferase(Phosphotransferase) domain 1"/>
    <property type="match status" value="1"/>
</dbReference>
<dbReference type="InterPro" id="IPR050117">
    <property type="entry name" value="MAPK"/>
</dbReference>
<evidence type="ECO:0000259" key="4">
    <source>
        <dbReference type="PROSITE" id="PS50011"/>
    </source>
</evidence>
<dbReference type="GO" id="GO:0004674">
    <property type="term" value="F:protein serine/threonine kinase activity"/>
    <property type="evidence" value="ECO:0007669"/>
    <property type="project" value="UniProtKB-KW"/>
</dbReference>
<evidence type="ECO:0000256" key="2">
    <source>
        <dbReference type="ARBA" id="ARBA00022741"/>
    </source>
</evidence>
<dbReference type="GO" id="GO:0005524">
    <property type="term" value="F:ATP binding"/>
    <property type="evidence" value="ECO:0007669"/>
    <property type="project" value="UniProtKB-KW"/>
</dbReference>
<dbReference type="Pfam" id="PF00069">
    <property type="entry name" value="Pkinase"/>
    <property type="match status" value="1"/>
</dbReference>
<reference evidence="5" key="1">
    <citation type="submission" date="2021-07" db="EMBL/GenBank/DDBJ databases">
        <authorList>
            <person name="Branca A.L. A."/>
        </authorList>
    </citation>
    <scope>NUCLEOTIDE SEQUENCE</scope>
</reference>
<dbReference type="SMART" id="SM00220">
    <property type="entry name" value="S_TKc"/>
    <property type="match status" value="1"/>
</dbReference>
<keyword evidence="6" id="KW-1185">Reference proteome</keyword>
<keyword evidence="1" id="KW-0723">Serine/threonine-protein kinase</keyword>
<organism evidence="5 6">
    <name type="scientific">Penicillium salamii</name>
    <dbReference type="NCBI Taxonomy" id="1612424"/>
    <lineage>
        <taxon>Eukaryota</taxon>
        <taxon>Fungi</taxon>
        <taxon>Dikarya</taxon>
        <taxon>Ascomycota</taxon>
        <taxon>Pezizomycotina</taxon>
        <taxon>Eurotiomycetes</taxon>
        <taxon>Eurotiomycetidae</taxon>
        <taxon>Eurotiales</taxon>
        <taxon>Aspergillaceae</taxon>
        <taxon>Penicillium</taxon>
    </lineage>
</organism>
<name>A0A9W4JW53_9EURO</name>
<dbReference type="PROSITE" id="PS50011">
    <property type="entry name" value="PROTEIN_KINASE_DOM"/>
    <property type="match status" value="1"/>
</dbReference>
<gene>
    <name evidence="5" type="ORF">PSALAMII_LOCUS10364</name>
</gene>
<dbReference type="Proteomes" id="UP001152649">
    <property type="component" value="Unassembled WGS sequence"/>
</dbReference>
<evidence type="ECO:0000313" key="5">
    <source>
        <dbReference type="EMBL" id="CAG8425586.1"/>
    </source>
</evidence>
<keyword evidence="3" id="KW-0067">ATP-binding</keyword>
<keyword evidence="2" id="KW-0547">Nucleotide-binding</keyword>
<keyword evidence="1" id="KW-0418">Kinase</keyword>
<keyword evidence="1" id="KW-0808">Transferase</keyword>
<evidence type="ECO:0000256" key="3">
    <source>
        <dbReference type="ARBA" id="ARBA00022840"/>
    </source>
</evidence>
<proteinExistence type="predicted"/>
<dbReference type="AlphaFoldDB" id="A0A9W4JW53"/>
<dbReference type="InterPro" id="IPR011009">
    <property type="entry name" value="Kinase-like_dom_sf"/>
</dbReference>
<protein>
    <recommendedName>
        <fullName evidence="4">Protein kinase domain-containing protein</fullName>
    </recommendedName>
</protein>
<dbReference type="PANTHER" id="PTHR24055">
    <property type="entry name" value="MITOGEN-ACTIVATED PROTEIN KINASE"/>
    <property type="match status" value="1"/>
</dbReference>
<accession>A0A9W4JW53</accession>
<dbReference type="EMBL" id="CAJVPG010000448">
    <property type="protein sequence ID" value="CAG8425586.1"/>
    <property type="molecule type" value="Genomic_DNA"/>
</dbReference>
<dbReference type="InterPro" id="IPR000719">
    <property type="entry name" value="Prot_kinase_dom"/>
</dbReference>
<evidence type="ECO:0000313" key="6">
    <source>
        <dbReference type="Proteomes" id="UP001152649"/>
    </source>
</evidence>